<reference evidence="2" key="1">
    <citation type="journal article" date="2023" name="Plant J.">
        <title>Genome sequences and population genomics provide insights into the demographic history, inbreeding, and mutation load of two 'living fossil' tree species of Dipteronia.</title>
        <authorList>
            <person name="Feng Y."/>
            <person name="Comes H.P."/>
            <person name="Chen J."/>
            <person name="Zhu S."/>
            <person name="Lu R."/>
            <person name="Zhang X."/>
            <person name="Li P."/>
            <person name="Qiu J."/>
            <person name="Olsen K.M."/>
            <person name="Qiu Y."/>
        </authorList>
    </citation>
    <scope>NUCLEOTIDE SEQUENCE</scope>
    <source>
        <strain evidence="2">KIB01</strain>
    </source>
</reference>
<dbReference type="EMBL" id="JANJYI010000003">
    <property type="protein sequence ID" value="KAK2656145.1"/>
    <property type="molecule type" value="Genomic_DNA"/>
</dbReference>
<dbReference type="InterPro" id="IPR044730">
    <property type="entry name" value="RNase_H-like_dom_plant"/>
</dbReference>
<organism evidence="2 3">
    <name type="scientific">Dipteronia dyeriana</name>
    <dbReference type="NCBI Taxonomy" id="168575"/>
    <lineage>
        <taxon>Eukaryota</taxon>
        <taxon>Viridiplantae</taxon>
        <taxon>Streptophyta</taxon>
        <taxon>Embryophyta</taxon>
        <taxon>Tracheophyta</taxon>
        <taxon>Spermatophyta</taxon>
        <taxon>Magnoliopsida</taxon>
        <taxon>eudicotyledons</taxon>
        <taxon>Gunneridae</taxon>
        <taxon>Pentapetalae</taxon>
        <taxon>rosids</taxon>
        <taxon>malvids</taxon>
        <taxon>Sapindales</taxon>
        <taxon>Sapindaceae</taxon>
        <taxon>Hippocastanoideae</taxon>
        <taxon>Acereae</taxon>
        <taxon>Dipteronia</taxon>
    </lineage>
</organism>
<dbReference type="Proteomes" id="UP001280121">
    <property type="component" value="Unassembled WGS sequence"/>
</dbReference>
<proteinExistence type="predicted"/>
<name>A0AAD9XAX5_9ROSI</name>
<dbReference type="InterPro" id="IPR002156">
    <property type="entry name" value="RNaseH_domain"/>
</dbReference>
<feature type="domain" description="RNase H type-1" evidence="1">
    <location>
        <begin position="897"/>
        <end position="1000"/>
    </location>
</feature>
<dbReference type="Pfam" id="PF13456">
    <property type="entry name" value="RVT_3"/>
    <property type="match status" value="1"/>
</dbReference>
<gene>
    <name evidence="2" type="ORF">Ddye_009197</name>
</gene>
<dbReference type="PANTHER" id="PTHR33116:SF78">
    <property type="entry name" value="OS12G0587133 PROTEIN"/>
    <property type="match status" value="1"/>
</dbReference>
<evidence type="ECO:0000259" key="1">
    <source>
        <dbReference type="Pfam" id="PF13456"/>
    </source>
</evidence>
<keyword evidence="3" id="KW-1185">Reference proteome</keyword>
<dbReference type="Gene3D" id="3.30.420.10">
    <property type="entry name" value="Ribonuclease H-like superfamily/Ribonuclease H"/>
    <property type="match status" value="1"/>
</dbReference>
<accession>A0AAD9XAX5</accession>
<dbReference type="GO" id="GO:0004523">
    <property type="term" value="F:RNA-DNA hybrid ribonuclease activity"/>
    <property type="evidence" value="ECO:0007669"/>
    <property type="project" value="InterPro"/>
</dbReference>
<dbReference type="CDD" id="cd06222">
    <property type="entry name" value="RNase_H_like"/>
    <property type="match status" value="1"/>
</dbReference>
<dbReference type="GO" id="GO:0003676">
    <property type="term" value="F:nucleic acid binding"/>
    <property type="evidence" value="ECO:0007669"/>
    <property type="project" value="InterPro"/>
</dbReference>
<evidence type="ECO:0000313" key="3">
    <source>
        <dbReference type="Proteomes" id="UP001280121"/>
    </source>
</evidence>
<dbReference type="InterPro" id="IPR036397">
    <property type="entry name" value="RNaseH_sf"/>
</dbReference>
<comment type="caution">
    <text evidence="2">The sequence shown here is derived from an EMBL/GenBank/DDBJ whole genome shotgun (WGS) entry which is preliminary data.</text>
</comment>
<sequence>MTGVYRSFAEAVSAARLEECKGEGNGREIPVSMSWDFRDNDKDWINREVGECSRKVVEEPNKYKPKKLGGYGPVQGNDLNDSGKPSGGPVQFCVDLGLVDVRPVNNRPDLVVHGVNECDKERTRYECQEVCTKSLVSDGSTTKNEMVQTTIEAEETVVTEEQIVGCEDKLVNFTIELEERCKEKSSLTQARNGISVRAVRSHGMKTRNSKIVSADCELGKIITVGTTIGIDFSKVDDEVLAEVERREEEDNDIFAAISETKLRVWDSSVIRSLGGVTLTHGVGVEAEGTSGGLITLWNDDLFSVKACISNQRCIIMGRLDRFLFSSDFLLWFPNVRQLGLPRTLSDHNAILVGEEWEDWGPKPFHFFNGWLKDKGLIEEAVKGWNGCKSTGSKGFSLASKAKEAKKSMKCWIAVNKKVMGEGKFLENKLVELDSKAEVEGWGLKDSEREVLEVGFSEEEVWAAVCSYDGNKALGLDGLNLEFVKANWNDIQVDFMNFIYEFHRNRESVKDLNKTFVALIPKSTHPESMKDFRPISLVSSMYKILAKVLANHLKLVMGSLISESQSAFVKGRQILDSFVVVEEIIHSWRQDKVGVSVRKKGGEEFDWATLFKCKEAKLSILYLGMPLGARPSSQPFWNSVMSRIKNRLAPWKKKYLSKWGRLVLIKSVLGCLPTYFMSVFQIPVCVAKTIEKSQRSFFWDDGVEKRKLHVVDWVIICNSKKKGGIGVGRIVDFNRSLLAKWVWRFGRERNQLWKRVLCEKYGVKLDCICWNWSTSSKASPFVKAVDGLFAVEDIPLKIAFLRIFALSINKTRRINEFGYWEMEEWIWEVQLRRRLFGWELNIWNAFHSITRCVSDLLAWFFCPKGIFFVKSFRNCIENNREDNCSTLSKVWSSFCSPNSIGEVLCSFSTSVVSSEASAAELLAIHRACLLCASNTSLKGFSILIESDSKVAIEWVKQDDFGYLPMVQVIYDIRATLRRLGNLLVCFTQRESNSDVDALAKRGLDLDGEVINWLGR</sequence>
<evidence type="ECO:0000313" key="2">
    <source>
        <dbReference type="EMBL" id="KAK2656145.1"/>
    </source>
</evidence>
<protein>
    <recommendedName>
        <fullName evidence="1">RNase H type-1 domain-containing protein</fullName>
    </recommendedName>
</protein>
<dbReference type="PANTHER" id="PTHR33116">
    <property type="entry name" value="REVERSE TRANSCRIPTASE ZINC-BINDING DOMAIN-CONTAINING PROTEIN-RELATED-RELATED"/>
    <property type="match status" value="1"/>
</dbReference>
<dbReference type="AlphaFoldDB" id="A0AAD9XAX5"/>